<name>A0A7M4D8N7_9BACT</name>
<organism evidence="1 4">
    <name type="scientific">Labilibaculum euxinus</name>
    <dbReference type="NCBI Taxonomy" id="2686357"/>
    <lineage>
        <taxon>Bacteria</taxon>
        <taxon>Pseudomonadati</taxon>
        <taxon>Bacteroidota</taxon>
        <taxon>Bacteroidia</taxon>
        <taxon>Marinilabiliales</taxon>
        <taxon>Marinifilaceae</taxon>
        <taxon>Labilibaculum</taxon>
    </lineage>
</organism>
<dbReference type="RefSeq" id="WP_197092800.1">
    <property type="nucleotide sequence ID" value="NZ_QTZN02000037.1"/>
</dbReference>
<evidence type="ECO:0000313" key="4">
    <source>
        <dbReference type="Proteomes" id="UP000462449"/>
    </source>
</evidence>
<keyword evidence="3" id="KW-1185">Reference proteome</keyword>
<evidence type="ECO:0000313" key="2">
    <source>
        <dbReference type="EMBL" id="MVB08221.1"/>
    </source>
</evidence>
<dbReference type="EMBL" id="WOTW01000037">
    <property type="protein sequence ID" value="MUP39016.1"/>
    <property type="molecule type" value="Genomic_DNA"/>
</dbReference>
<dbReference type="Proteomes" id="UP000462449">
    <property type="component" value="Unassembled WGS sequence"/>
</dbReference>
<dbReference type="EMBL" id="QTZN02000037">
    <property type="protein sequence ID" value="MVB08221.1"/>
    <property type="molecule type" value="Genomic_DNA"/>
</dbReference>
<accession>A0A7M4D8N7</accession>
<comment type="caution">
    <text evidence="1">The sequence shown here is derived from an EMBL/GenBank/DDBJ whole genome shotgun (WGS) entry which is preliminary data.</text>
</comment>
<evidence type="ECO:0008006" key="5">
    <source>
        <dbReference type="Google" id="ProtNLM"/>
    </source>
</evidence>
<sequence length="395" mass="44745">MRNIYFLICFFLIAGTIGSFSPFFDINFAGSTAGGSTYGVEIAKFKYPVYTDYFEELNDVVELSGKDGEYHYLSGLSNSKSEAETRVEEIKSFGYADAKVLDLNEEFTSEQISAVLTNGKGDQDKTQTQKITSQTAKKNQDAETAIGKLTNIGNDYYYTILLQKSKNSLNAESFSPFNSVKVLEGDGMFQYVLGRFEDVADAKKYLQEKVMAGFPHASVAVINKGELAAVRVEAERKKDVKMASNKAESYNMGRKMRGKEYVDYYYELGHLKISEKPLYIIEIGDYNDKKLANEAVQKLKDLGFTQAKIKTPSGLKSAAVQESLSADAHFTIQIFASKSEMNLKRITIKDLTRTFDPQDELYRYFYGNYDNYWVCRRELREIRKKGYGDAFIVKL</sequence>
<evidence type="ECO:0000313" key="3">
    <source>
        <dbReference type="Proteomes" id="UP000285951"/>
    </source>
</evidence>
<reference evidence="2 3" key="1">
    <citation type="submission" date="2019-11" db="EMBL/GenBank/DDBJ databases">
        <title>Draft genome sequence of Labilibaculum sp. strain SYP isolated from Black Sea.</title>
        <authorList>
            <person name="Yadav S."/>
            <person name="Villanueva L."/>
        </authorList>
    </citation>
    <scope>NUCLEOTIDE SEQUENCE [LARGE SCALE GENOMIC DNA]</scope>
    <source>
        <strain evidence="2 3">44</strain>
    </source>
</reference>
<dbReference type="AlphaFoldDB" id="A0A7M4D8N7"/>
<protein>
    <recommendedName>
        <fullName evidence="5">SPOR domain-containing protein</fullName>
    </recommendedName>
</protein>
<evidence type="ECO:0000313" key="1">
    <source>
        <dbReference type="EMBL" id="MUP39016.1"/>
    </source>
</evidence>
<dbReference type="Proteomes" id="UP000285951">
    <property type="component" value="Unassembled WGS sequence"/>
</dbReference>
<gene>
    <name evidence="2" type="ORF">DWB62_014440</name>
    <name evidence="1" type="ORF">GNY23_14440</name>
</gene>
<proteinExistence type="predicted"/>
<reference evidence="1 4" key="2">
    <citation type="submission" date="2019-12" db="EMBL/GenBank/DDBJ databases">
        <title>Draft genome sequence of Labilibaculum sp. strain 44 isolated from deep waters of Black Sea.</title>
        <authorList>
            <person name="Yadav S."/>
            <person name="Villanueva L."/>
        </authorList>
    </citation>
    <scope>NUCLEOTIDE SEQUENCE [LARGE SCALE GENOMIC DNA]</scope>
    <source>
        <strain evidence="1 4">44</strain>
    </source>
</reference>